<evidence type="ECO:0000313" key="9">
    <source>
        <dbReference type="Proteomes" id="UP000075502"/>
    </source>
</evidence>
<comment type="caution">
    <text evidence="8">The sequence shown here is derived from an EMBL/GenBank/DDBJ whole genome shotgun (WGS) entry which is preliminary data.</text>
</comment>
<keyword evidence="3" id="KW-0479">Metal-binding</keyword>
<dbReference type="PROSITE" id="PS00497">
    <property type="entry name" value="TYROSINASE_1"/>
    <property type="match status" value="1"/>
</dbReference>
<evidence type="ECO:0000256" key="3">
    <source>
        <dbReference type="ARBA" id="ARBA00022723"/>
    </source>
</evidence>
<dbReference type="InterPro" id="IPR002227">
    <property type="entry name" value="Tyrosinase_Cu-bd"/>
</dbReference>
<evidence type="ECO:0000256" key="1">
    <source>
        <dbReference type="ARBA" id="ARBA00001973"/>
    </source>
</evidence>
<accession>A0A150TIY7</accession>
<evidence type="ECO:0000256" key="4">
    <source>
        <dbReference type="ARBA" id="ARBA00023002"/>
    </source>
</evidence>
<dbReference type="Pfam" id="PF12142">
    <property type="entry name" value="PPO1_DWL"/>
    <property type="match status" value="1"/>
</dbReference>
<feature type="domain" description="Tyrosinase copper-binding" evidence="6">
    <location>
        <begin position="71"/>
        <end position="88"/>
    </location>
</feature>
<sequence length="456" mass="49881">MPFQGDIGGGTRVRKSAFELTPIEVDKLRQAFAALRKLSVTDPADPRGWLQQANVHCWNCGGGGASVENIHGNYWFLPWHRAYLYFFEKILGKLVGDPDLALPYWDWDTRGRNVMPPPYVIPGDGSNSLFDTYRGVVPWQAMPASATSAEEMKRLLSLRDWASFMGGPAGSRRPGALEFGTHNRVHQWITDPGGRANCGVQDMGIFSTAGQDPIFFAHHANVDRLWDVWRSLGGEQRLPADAEFRQRTWTFYDENKRWVSISTDQILNNAGSLRYEYRRPSLVGRMDHGIAASHPLTGAMTPAPSKSVAQAPGAAQLLTSEPQTVSAPVLVSAELALFGAAPPSLEPTVRRLHIDGVALPPGGSTTVRVFVNLPDADERTPPSGPNYIGAFTVIPHHGSGHADVTRQDVAFELSTETEQVVPGVGAILVRLVPLAGEDMRPLGLTLEYQNVYVATE</sequence>
<proteinExistence type="inferred from homology"/>
<evidence type="ECO:0000256" key="5">
    <source>
        <dbReference type="ARBA" id="ARBA00023008"/>
    </source>
</evidence>
<dbReference type="InterPro" id="IPR022739">
    <property type="entry name" value="Polyphenol_oxidase_cen"/>
</dbReference>
<dbReference type="AlphaFoldDB" id="A0A150TIY7"/>
<evidence type="ECO:0000256" key="2">
    <source>
        <dbReference type="ARBA" id="ARBA00009928"/>
    </source>
</evidence>
<comment type="cofactor">
    <cofactor evidence="1">
        <name>Cu(2+)</name>
        <dbReference type="ChEBI" id="CHEBI:29036"/>
    </cofactor>
</comment>
<feature type="domain" description="Tyrosinase copper-binding" evidence="7">
    <location>
        <begin position="212"/>
        <end position="223"/>
    </location>
</feature>
<reference evidence="8 9" key="1">
    <citation type="submission" date="2014-02" db="EMBL/GenBank/DDBJ databases">
        <title>The small core and large imbalanced accessory genome model reveals a collaborative survival strategy of Sorangium cellulosum strains in nature.</title>
        <authorList>
            <person name="Han K."/>
            <person name="Peng R."/>
            <person name="Blom J."/>
            <person name="Li Y.-Z."/>
        </authorList>
    </citation>
    <scope>NUCLEOTIDE SEQUENCE [LARGE SCALE GENOMIC DNA]</scope>
    <source>
        <strain evidence="8 9">So0007-03</strain>
    </source>
</reference>
<dbReference type="EMBL" id="JEME01002334">
    <property type="protein sequence ID" value="KYG04596.1"/>
    <property type="molecule type" value="Genomic_DNA"/>
</dbReference>
<evidence type="ECO:0000259" key="6">
    <source>
        <dbReference type="PROSITE" id="PS00497"/>
    </source>
</evidence>
<dbReference type="SUPFAM" id="SSF48056">
    <property type="entry name" value="Di-copper centre-containing domain"/>
    <property type="match status" value="1"/>
</dbReference>
<gene>
    <name evidence="8" type="ORF">BE21_45860</name>
</gene>
<comment type="similarity">
    <text evidence="2">Belongs to the tyrosinase family.</text>
</comment>
<name>A0A150TIY7_SORCE</name>
<dbReference type="GO" id="GO:0004097">
    <property type="term" value="F:catechol oxidase activity"/>
    <property type="evidence" value="ECO:0007669"/>
    <property type="project" value="InterPro"/>
</dbReference>
<dbReference type="PANTHER" id="PTHR11474:SF76">
    <property type="entry name" value="SHKT DOMAIN-CONTAINING PROTEIN"/>
    <property type="match status" value="1"/>
</dbReference>
<dbReference type="InterPro" id="IPR008922">
    <property type="entry name" value="Di-copper_centre_dom_sf"/>
</dbReference>
<dbReference type="Gene3D" id="1.10.1280.10">
    <property type="entry name" value="Di-copper center containing domain from catechol oxidase"/>
    <property type="match status" value="1"/>
</dbReference>
<dbReference type="Proteomes" id="UP000075502">
    <property type="component" value="Unassembled WGS sequence"/>
</dbReference>
<evidence type="ECO:0000259" key="7">
    <source>
        <dbReference type="PROSITE" id="PS00498"/>
    </source>
</evidence>
<protein>
    <recommendedName>
        <fullName evidence="6 7">Tyrosinase copper-binding domain-containing protein</fullName>
    </recommendedName>
</protein>
<evidence type="ECO:0000313" key="8">
    <source>
        <dbReference type="EMBL" id="KYG04596.1"/>
    </source>
</evidence>
<dbReference type="PRINTS" id="PR00092">
    <property type="entry name" value="TYROSINASE"/>
</dbReference>
<dbReference type="Pfam" id="PF00264">
    <property type="entry name" value="Tyrosinase"/>
    <property type="match status" value="2"/>
</dbReference>
<dbReference type="PROSITE" id="PS00498">
    <property type="entry name" value="TYROSINASE_2"/>
    <property type="match status" value="1"/>
</dbReference>
<dbReference type="PANTHER" id="PTHR11474">
    <property type="entry name" value="TYROSINASE FAMILY MEMBER"/>
    <property type="match status" value="1"/>
</dbReference>
<dbReference type="GO" id="GO:0046872">
    <property type="term" value="F:metal ion binding"/>
    <property type="evidence" value="ECO:0007669"/>
    <property type="project" value="UniProtKB-KW"/>
</dbReference>
<organism evidence="8 9">
    <name type="scientific">Sorangium cellulosum</name>
    <name type="common">Polyangium cellulosum</name>
    <dbReference type="NCBI Taxonomy" id="56"/>
    <lineage>
        <taxon>Bacteria</taxon>
        <taxon>Pseudomonadati</taxon>
        <taxon>Myxococcota</taxon>
        <taxon>Polyangia</taxon>
        <taxon>Polyangiales</taxon>
        <taxon>Polyangiaceae</taxon>
        <taxon>Sorangium</taxon>
    </lineage>
</organism>
<keyword evidence="4" id="KW-0560">Oxidoreductase</keyword>
<keyword evidence="5" id="KW-0186">Copper</keyword>
<dbReference type="InterPro" id="IPR050316">
    <property type="entry name" value="Tyrosinase/Hemocyanin"/>
</dbReference>